<evidence type="ECO:0000313" key="1">
    <source>
        <dbReference type="EMBL" id="CAI9957563.1"/>
    </source>
</evidence>
<dbReference type="EMBL" id="CAXDID020000050">
    <property type="protein sequence ID" value="CAL6005222.1"/>
    <property type="molecule type" value="Genomic_DNA"/>
</dbReference>
<dbReference type="EMBL" id="CATOUU010000889">
    <property type="protein sequence ID" value="CAI9957563.1"/>
    <property type="molecule type" value="Genomic_DNA"/>
</dbReference>
<evidence type="ECO:0000313" key="3">
    <source>
        <dbReference type="Proteomes" id="UP001642409"/>
    </source>
</evidence>
<dbReference type="Proteomes" id="UP001642409">
    <property type="component" value="Unassembled WGS sequence"/>
</dbReference>
<proteinExistence type="predicted"/>
<sequence length="1102" mass="121419">MQTIQDSSINVTLEFEVQQAALICITCDVLVSGSTLVFVASGQQLSAVVMVSIKTTQFERSFIQFRFKSASASGLVNIINSSIDTFIVSGCNISGYNYIRSDNNGFVSSQISQPITINISQLQVCVNQPRLLGLKSVSINQVGSETTLCTLCEGSNVIYGICADALLFSQDVGGMLQCVYPFEYTGTQCICVLGYLLNQTVCVNVVENLTDLSRRIDNNYLLNNNNITMLYNKLNLLDKNIVDSYTMISANLTANTNILEQNIISNHSQLNQIIFDNISTLDNRINGNITQLQQSISSNFTAFNYSLTQKIAINMSILENNISSNYSKAESNLAQNTTVLDARIFGNATSLGSYLVNNISTLNNSVLSSLAASSIYLEHQIVNNYTGSDANLQRNTSTLEQRLNGNFSALTNSIINNISALNTTAQNNLKQNSSQIEKYILGNFSKTDLNLLSNTSIIEQRIIGNYSNLGNQMLNSISTLNSQLMQNLKINSSNLEHNIIQNYNFADSKLLSNTSSLQKRVSDNITATNSTLTIINQLLFQLQQQIICTSQYGYSWINGICVLTGCLIYGQVVNNGVCVCANNYILQNDKCVFNTFEIFVSNLFVCTLPILQIQILDLQNITHIVSDMSQGYAFSSGQDITSAYIEVYDNILTNSCHLFQSQNIFNNLKIQIRTQVISGTASIITSVSTIKLYYVIIMSKPGTYLNTTDQLNIVSAYTTFVDIVCLTLNLNIYSTGNFSLVNYASKNISINTFRVLGKYQSTGTVAIIAIYTVFASVHIDYIFFEPEIINIGNCSSYMFSDMQNSTTLFNNILIKILNKSQSTSSVYSNSNLTYQFGGLITNILNSQIKIKQIIFQSQHLISTQYVSRFGIIIGFANQYLNSINIYNLCMDYNIIQSKFVNNMGLIGYSMSEITIYQCSIQLMVYGQQLMFIGLVGKSNSTLAHININNVESSVQIQSENYGSQVSGIIGFLFVLECQIYNTKFSNSIINVSSNTAGLIGQTYQKTLCSNISLIISDTIISNFICGGLSNSGFIGYAWQTNVIIQNSIIDCVELIKTTNSLIVGSNSGSSIITLINSGSKGVNIIHNIVQNNCIVFTSTDGC</sequence>
<reference evidence="1" key="1">
    <citation type="submission" date="2023-06" db="EMBL/GenBank/DDBJ databases">
        <authorList>
            <person name="Kurt Z."/>
        </authorList>
    </citation>
    <scope>NUCLEOTIDE SEQUENCE</scope>
</reference>
<reference evidence="2 3" key="2">
    <citation type="submission" date="2024-07" db="EMBL/GenBank/DDBJ databases">
        <authorList>
            <person name="Akdeniz Z."/>
        </authorList>
    </citation>
    <scope>NUCLEOTIDE SEQUENCE [LARGE SCALE GENOMIC DNA]</scope>
</reference>
<dbReference type="InterPro" id="IPR009030">
    <property type="entry name" value="Growth_fac_rcpt_cys_sf"/>
</dbReference>
<comment type="caution">
    <text evidence="1">The sequence shown here is derived from an EMBL/GenBank/DDBJ whole genome shotgun (WGS) entry which is preliminary data.</text>
</comment>
<keyword evidence="3" id="KW-1185">Reference proteome</keyword>
<name>A0AA86QG75_9EUKA</name>
<organism evidence="1">
    <name type="scientific">Hexamita inflata</name>
    <dbReference type="NCBI Taxonomy" id="28002"/>
    <lineage>
        <taxon>Eukaryota</taxon>
        <taxon>Metamonada</taxon>
        <taxon>Diplomonadida</taxon>
        <taxon>Hexamitidae</taxon>
        <taxon>Hexamitinae</taxon>
        <taxon>Hexamita</taxon>
    </lineage>
</organism>
<evidence type="ECO:0000313" key="2">
    <source>
        <dbReference type="EMBL" id="CAL6005222.1"/>
    </source>
</evidence>
<dbReference type="AlphaFoldDB" id="A0AA86QG75"/>
<gene>
    <name evidence="2" type="ORF">HINF_LOCUS19266</name>
    <name evidence="1" type="ORF">HINF_LOCUS45208</name>
</gene>
<accession>A0AA86QG75</accession>
<dbReference type="SUPFAM" id="SSF57184">
    <property type="entry name" value="Growth factor receptor domain"/>
    <property type="match status" value="1"/>
</dbReference>
<protein>
    <submittedName>
        <fullName evidence="1">Uncharacterized protein</fullName>
    </submittedName>
</protein>